<feature type="transmembrane region" description="Helical" evidence="8">
    <location>
        <begin position="288"/>
        <end position="306"/>
    </location>
</feature>
<feature type="transmembrane region" description="Helical" evidence="8">
    <location>
        <begin position="398"/>
        <end position="415"/>
    </location>
</feature>
<dbReference type="GO" id="GO:0005886">
    <property type="term" value="C:plasma membrane"/>
    <property type="evidence" value="ECO:0007669"/>
    <property type="project" value="UniProtKB-SubCell"/>
</dbReference>
<feature type="region of interest" description="Disordered" evidence="7">
    <location>
        <begin position="1"/>
        <end position="27"/>
    </location>
</feature>
<dbReference type="AlphaFoldDB" id="A0A100XCJ0"/>
<evidence type="ECO:0000256" key="7">
    <source>
        <dbReference type="SAM" id="MobiDB-lite"/>
    </source>
</evidence>
<feature type="transmembrane region" description="Helical" evidence="8">
    <location>
        <begin position="209"/>
        <end position="228"/>
    </location>
</feature>
<evidence type="ECO:0000313" key="10">
    <source>
        <dbReference type="EMBL" id="GAT14075.1"/>
    </source>
</evidence>
<sequence>MTATASASAPGAAATASGTGATPARPATTRVTILTGRRMTDLVLPAAAPIESYIDETVSVLAELLEDTPSDVLAGFDFKAQGVWAFARPGAPPLKSDESLDDAGVVDGSLLTLVSVSRTERYRPLVEDVIDAIAVLDESPEFDRSALNRYIAVAIPIVSLIVTIVGLLSWANSGQSWWWALGLGLLGLGVLGGSMLAKSRYDNIDMTESLLVGSMPLLAGAAALAVPLPRGVTSLGAPQLAAVGAVILLITLASRGGPRRRAELASFIAVTALAVTAAAVAYGYGWEYWVPVGAIAFGLIVVTNAAKLTVAVARIALPPIPAPGETVTNDDLLDPVITPDGSDEETSTWQAIIASVPESAQRLQERSTLAKQLLIGFLTAGAVVLSAGAIAVVVQGHFFVHSLIVAGLVTMICAFRSRLYAERWCAWALLAACTAIPTGVMVKLCMWYPERAAVVLGIYVAAVLVAVIAVGATHGVRRMSPVTKRILELVDGAAIAATIPMLLWIGSVFDILRNIRF</sequence>
<dbReference type="NCBIfam" id="TIGR03920">
    <property type="entry name" value="T7SS_EccD"/>
    <property type="match status" value="1"/>
</dbReference>
<evidence type="ECO:0000256" key="2">
    <source>
        <dbReference type="ARBA" id="ARBA00006162"/>
    </source>
</evidence>
<evidence type="ECO:0000313" key="11">
    <source>
        <dbReference type="Proteomes" id="UP000069654"/>
    </source>
</evidence>
<feature type="transmembrane region" description="Helical" evidence="8">
    <location>
        <begin position="455"/>
        <end position="474"/>
    </location>
</feature>
<feature type="transmembrane region" description="Helical" evidence="8">
    <location>
        <begin position="373"/>
        <end position="392"/>
    </location>
</feature>
<organism evidence="10 11">
    <name type="scientific">Mycolicibacterium thermoresistibile</name>
    <name type="common">Mycobacterium thermoresistibile</name>
    <dbReference type="NCBI Taxonomy" id="1797"/>
    <lineage>
        <taxon>Bacteria</taxon>
        <taxon>Bacillati</taxon>
        <taxon>Actinomycetota</taxon>
        <taxon>Actinomycetes</taxon>
        <taxon>Mycobacteriales</taxon>
        <taxon>Mycobacteriaceae</taxon>
        <taxon>Mycolicibacterium</taxon>
    </lineage>
</organism>
<dbReference type="EMBL" id="BCTB01000005">
    <property type="protein sequence ID" value="GAT14075.1"/>
    <property type="molecule type" value="Genomic_DNA"/>
</dbReference>
<feature type="transmembrane region" description="Helical" evidence="8">
    <location>
        <begin position="234"/>
        <end position="252"/>
    </location>
</feature>
<feature type="transmembrane region" description="Helical" evidence="8">
    <location>
        <begin position="177"/>
        <end position="197"/>
    </location>
</feature>
<keyword evidence="5 8" id="KW-1133">Transmembrane helix</keyword>
<evidence type="ECO:0000256" key="8">
    <source>
        <dbReference type="SAM" id="Phobius"/>
    </source>
</evidence>
<evidence type="ECO:0000256" key="1">
    <source>
        <dbReference type="ARBA" id="ARBA00004651"/>
    </source>
</evidence>
<evidence type="ECO:0000256" key="6">
    <source>
        <dbReference type="ARBA" id="ARBA00023136"/>
    </source>
</evidence>
<comment type="similarity">
    <text evidence="2">Belongs to the EccD/Snm4 family.</text>
</comment>
<feature type="transmembrane region" description="Helical" evidence="8">
    <location>
        <begin position="264"/>
        <end position="282"/>
    </location>
</feature>
<accession>A0A100XCJ0</accession>
<dbReference type="Pfam" id="PF19053">
    <property type="entry name" value="EccD"/>
    <property type="match status" value="1"/>
</dbReference>
<dbReference type="InterPro" id="IPR024962">
    <property type="entry name" value="YukD-like"/>
</dbReference>
<reference evidence="11" key="2">
    <citation type="submission" date="2016-02" db="EMBL/GenBank/DDBJ databases">
        <title>Draft genome sequence of five rapidly growing Mycobacterium species.</title>
        <authorList>
            <person name="Katahira K."/>
            <person name="Gotou Y."/>
            <person name="Iida K."/>
            <person name="Ogura Y."/>
            <person name="Hayashi T."/>
        </authorList>
    </citation>
    <scope>NUCLEOTIDE SEQUENCE [LARGE SCALE GENOMIC DNA]</scope>
    <source>
        <strain evidence="11">JCM6362</strain>
    </source>
</reference>
<feature type="transmembrane region" description="Helical" evidence="8">
    <location>
        <begin position="427"/>
        <end position="449"/>
    </location>
</feature>
<keyword evidence="4 8" id="KW-0812">Transmembrane</keyword>
<comment type="caution">
    <text evidence="10">The sequence shown here is derived from an EMBL/GenBank/DDBJ whole genome shotgun (WGS) entry which is preliminary data.</text>
</comment>
<keyword evidence="3" id="KW-1003">Cell membrane</keyword>
<dbReference type="OMA" id="WCAWALM"/>
<evidence type="ECO:0000256" key="4">
    <source>
        <dbReference type="ARBA" id="ARBA00022692"/>
    </source>
</evidence>
<feature type="transmembrane region" description="Helical" evidence="8">
    <location>
        <begin position="486"/>
        <end position="509"/>
    </location>
</feature>
<proteinExistence type="inferred from homology"/>
<dbReference type="RefSeq" id="WP_003925708.1">
    <property type="nucleotide sequence ID" value="NZ_BCTB01000005.1"/>
</dbReference>
<feature type="domain" description="EccD-like transmembrane" evidence="9">
    <location>
        <begin position="157"/>
        <end position="514"/>
    </location>
</feature>
<comment type="subcellular location">
    <subcellularLocation>
        <location evidence="1">Cell membrane</location>
        <topology evidence="1">Multi-pass membrane protein</topology>
    </subcellularLocation>
</comment>
<gene>
    <name evidence="10" type="ORF">RMCT_1046</name>
</gene>
<dbReference type="InterPro" id="IPR006707">
    <property type="entry name" value="T7SS_EccD"/>
</dbReference>
<dbReference type="InterPro" id="IPR044049">
    <property type="entry name" value="EccD_transm"/>
</dbReference>
<dbReference type="Proteomes" id="UP000069654">
    <property type="component" value="Unassembled WGS sequence"/>
</dbReference>
<evidence type="ECO:0000259" key="9">
    <source>
        <dbReference type="Pfam" id="PF19053"/>
    </source>
</evidence>
<evidence type="ECO:0000256" key="3">
    <source>
        <dbReference type="ARBA" id="ARBA00022475"/>
    </source>
</evidence>
<reference evidence="10 11" key="1">
    <citation type="journal article" date="2016" name="Genome Announc.">
        <title>Draft Genome Sequences of Five Rapidly Growing Mycobacterium Species, M. thermoresistibile, M. fortuitum subsp. acetamidolyticum, M. canariasense, M. brisbanense, and M. novocastrense.</title>
        <authorList>
            <person name="Katahira K."/>
            <person name="Ogura Y."/>
            <person name="Gotoh Y."/>
            <person name="Hayashi T."/>
        </authorList>
    </citation>
    <scope>NUCLEOTIDE SEQUENCE [LARGE SCALE GENOMIC DNA]</scope>
    <source>
        <strain evidence="10 11">JCM6362</strain>
    </source>
</reference>
<dbReference type="PIRSF" id="PIRSF017804">
    <property type="entry name" value="Secretion_EccD1"/>
    <property type="match status" value="1"/>
</dbReference>
<dbReference type="OrthoDB" id="4529991at2"/>
<protein>
    <submittedName>
        <fullName evidence="10">Transmembrane protein</fullName>
    </submittedName>
</protein>
<keyword evidence="6 8" id="KW-0472">Membrane</keyword>
<evidence type="ECO:0000256" key="5">
    <source>
        <dbReference type="ARBA" id="ARBA00022989"/>
    </source>
</evidence>
<feature type="transmembrane region" description="Helical" evidence="8">
    <location>
        <begin position="150"/>
        <end position="171"/>
    </location>
</feature>
<dbReference type="Gene3D" id="3.10.20.90">
    <property type="entry name" value="Phosphatidylinositol 3-kinase Catalytic Subunit, Chain A, domain 1"/>
    <property type="match status" value="1"/>
</dbReference>
<dbReference type="STRING" id="1797.RMCT_1046"/>
<name>A0A100XCJ0_MYCTH</name>
<dbReference type="Pfam" id="PF08817">
    <property type="entry name" value="YukD"/>
    <property type="match status" value="1"/>
</dbReference>